<accession>A0A518H4Z4</accession>
<reference evidence="1 2" key="1">
    <citation type="submission" date="2019-02" db="EMBL/GenBank/DDBJ databases">
        <title>Deep-cultivation of Planctomycetes and their phenomic and genomic characterization uncovers novel biology.</title>
        <authorList>
            <person name="Wiegand S."/>
            <person name="Jogler M."/>
            <person name="Boedeker C."/>
            <person name="Pinto D."/>
            <person name="Vollmers J."/>
            <person name="Rivas-Marin E."/>
            <person name="Kohn T."/>
            <person name="Peeters S.H."/>
            <person name="Heuer A."/>
            <person name="Rast P."/>
            <person name="Oberbeckmann S."/>
            <person name="Bunk B."/>
            <person name="Jeske O."/>
            <person name="Meyerdierks A."/>
            <person name="Storesund J.E."/>
            <person name="Kallscheuer N."/>
            <person name="Luecker S."/>
            <person name="Lage O.M."/>
            <person name="Pohl T."/>
            <person name="Merkel B.J."/>
            <person name="Hornburger P."/>
            <person name="Mueller R.-W."/>
            <person name="Bruemmer F."/>
            <person name="Labrenz M."/>
            <person name="Spormann A.M."/>
            <person name="Op den Camp H."/>
            <person name="Overmann J."/>
            <person name="Amann R."/>
            <person name="Jetten M.S.M."/>
            <person name="Mascher T."/>
            <person name="Medema M.H."/>
            <person name="Devos D.P."/>
            <person name="Kaster A.-K."/>
            <person name="Ovreas L."/>
            <person name="Rohde M."/>
            <person name="Galperin M.Y."/>
            <person name="Jogler C."/>
        </authorList>
    </citation>
    <scope>NUCLEOTIDE SEQUENCE [LARGE SCALE GENOMIC DNA]</scope>
    <source>
        <strain evidence="1 2">ElP</strain>
    </source>
</reference>
<gene>
    <name evidence="1" type="ORF">ElP_38170</name>
</gene>
<evidence type="ECO:0000313" key="1">
    <source>
        <dbReference type="EMBL" id="QDV35909.1"/>
    </source>
</evidence>
<name>A0A518H4Z4_9BACT</name>
<evidence type="ECO:0008006" key="3">
    <source>
        <dbReference type="Google" id="ProtNLM"/>
    </source>
</evidence>
<dbReference type="OrthoDB" id="273271at2"/>
<organism evidence="1 2">
    <name type="scientific">Tautonia plasticadhaerens</name>
    <dbReference type="NCBI Taxonomy" id="2527974"/>
    <lineage>
        <taxon>Bacteria</taxon>
        <taxon>Pseudomonadati</taxon>
        <taxon>Planctomycetota</taxon>
        <taxon>Planctomycetia</taxon>
        <taxon>Isosphaerales</taxon>
        <taxon>Isosphaeraceae</taxon>
        <taxon>Tautonia</taxon>
    </lineage>
</organism>
<protein>
    <recommendedName>
        <fullName evidence="3">DUF3179 domain-containing protein</fullName>
    </recommendedName>
</protein>
<sequence length="283" mass="31146">MSSERQNPVDPTGPSAVPRGALLCGIMAMSGFVLYQGPSLWDEVSALKQEVSSSRDNAVVGYVGISPNPSAAQPPGEWFRVEGERLRLWGGWHPVQGHRWFLAQVGDLDRSKIDKSIGRDLFQGVDVPVVETDGGPISGRIPDGHDVDGMVYHGRPCAYPVLVLDKVLVVNDEVDGVPLLILFTRSPGGGGSPVFEATVDGRRMVLGFSGYRYEGLPLLYDREHEGLWIEREQGIVSLSGPDRGRVLRRVGRLDRMSWRDWSRRHQQTRVLVGADRSPEATAL</sequence>
<dbReference type="RefSeq" id="WP_145271825.1">
    <property type="nucleotide sequence ID" value="NZ_CP036426.1"/>
</dbReference>
<dbReference type="EMBL" id="CP036426">
    <property type="protein sequence ID" value="QDV35909.1"/>
    <property type="molecule type" value="Genomic_DNA"/>
</dbReference>
<dbReference type="AlphaFoldDB" id="A0A518H4Z4"/>
<evidence type="ECO:0000313" key="2">
    <source>
        <dbReference type="Proteomes" id="UP000317835"/>
    </source>
</evidence>
<dbReference type="Proteomes" id="UP000317835">
    <property type="component" value="Chromosome"/>
</dbReference>
<dbReference type="KEGG" id="tpla:ElP_38170"/>
<proteinExistence type="predicted"/>
<keyword evidence="2" id="KW-1185">Reference proteome</keyword>
<dbReference type="InterPro" id="IPR021516">
    <property type="entry name" value="DUF3179"/>
</dbReference>
<dbReference type="Pfam" id="PF11376">
    <property type="entry name" value="DUF3179"/>
    <property type="match status" value="1"/>
</dbReference>